<dbReference type="Pfam" id="PF00069">
    <property type="entry name" value="Pkinase"/>
    <property type="match status" value="1"/>
</dbReference>
<dbReference type="Gene3D" id="3.30.200.20">
    <property type="entry name" value="Phosphorylase Kinase, domain 1"/>
    <property type="match status" value="1"/>
</dbReference>
<evidence type="ECO:0000313" key="11">
    <source>
        <dbReference type="EMBL" id="CAL4136726.1"/>
    </source>
</evidence>
<dbReference type="AlphaFoldDB" id="A0AAV2RS48"/>
<dbReference type="PROSITE" id="PS00108">
    <property type="entry name" value="PROTEIN_KINASE_ST"/>
    <property type="match status" value="1"/>
</dbReference>
<dbReference type="PANTHER" id="PTHR44899">
    <property type="entry name" value="CAMK FAMILY PROTEIN KINASE"/>
    <property type="match status" value="1"/>
</dbReference>
<dbReference type="Proteomes" id="UP001497623">
    <property type="component" value="Unassembled WGS sequence"/>
</dbReference>
<dbReference type="GO" id="GO:0004674">
    <property type="term" value="F:protein serine/threonine kinase activity"/>
    <property type="evidence" value="ECO:0007669"/>
    <property type="project" value="UniProtKB-KW"/>
</dbReference>
<evidence type="ECO:0000256" key="8">
    <source>
        <dbReference type="ARBA" id="ARBA00047899"/>
    </source>
</evidence>
<dbReference type="InterPro" id="IPR000719">
    <property type="entry name" value="Prot_kinase_dom"/>
</dbReference>
<keyword evidence="7" id="KW-0067">ATP-binding</keyword>
<dbReference type="EC" id="2.7.11.1" evidence="2"/>
<dbReference type="SMART" id="SM00220">
    <property type="entry name" value="S_TKc"/>
    <property type="match status" value="1"/>
</dbReference>
<accession>A0AAV2RS48</accession>
<evidence type="ECO:0000256" key="2">
    <source>
        <dbReference type="ARBA" id="ARBA00012513"/>
    </source>
</evidence>
<feature type="non-terminal residue" evidence="11">
    <location>
        <position position="340"/>
    </location>
</feature>
<dbReference type="InterPro" id="IPR008271">
    <property type="entry name" value="Ser/Thr_kinase_AS"/>
</dbReference>
<evidence type="ECO:0000256" key="7">
    <source>
        <dbReference type="ARBA" id="ARBA00022840"/>
    </source>
</evidence>
<gene>
    <name evidence="11" type="ORF">MNOR_LOCUS27856</name>
</gene>
<evidence type="ECO:0000256" key="3">
    <source>
        <dbReference type="ARBA" id="ARBA00022527"/>
    </source>
</evidence>
<comment type="catalytic activity">
    <reaction evidence="8">
        <text>L-threonyl-[protein] + ATP = O-phospho-L-threonyl-[protein] + ADP + H(+)</text>
        <dbReference type="Rhea" id="RHEA:46608"/>
        <dbReference type="Rhea" id="RHEA-COMP:11060"/>
        <dbReference type="Rhea" id="RHEA-COMP:11605"/>
        <dbReference type="ChEBI" id="CHEBI:15378"/>
        <dbReference type="ChEBI" id="CHEBI:30013"/>
        <dbReference type="ChEBI" id="CHEBI:30616"/>
        <dbReference type="ChEBI" id="CHEBI:61977"/>
        <dbReference type="ChEBI" id="CHEBI:456216"/>
        <dbReference type="EC" id="2.7.11.1"/>
    </reaction>
</comment>
<evidence type="ECO:0000256" key="6">
    <source>
        <dbReference type="ARBA" id="ARBA00022777"/>
    </source>
</evidence>
<dbReference type="EMBL" id="CAXKWB010029917">
    <property type="protein sequence ID" value="CAL4136726.1"/>
    <property type="molecule type" value="Genomic_DNA"/>
</dbReference>
<comment type="caution">
    <text evidence="11">The sequence shown here is derived from an EMBL/GenBank/DDBJ whole genome shotgun (WGS) entry which is preliminary data.</text>
</comment>
<dbReference type="GO" id="GO:0005524">
    <property type="term" value="F:ATP binding"/>
    <property type="evidence" value="ECO:0007669"/>
    <property type="project" value="UniProtKB-KW"/>
</dbReference>
<name>A0AAV2RS48_MEGNR</name>
<proteinExistence type="inferred from homology"/>
<keyword evidence="3" id="KW-0723">Serine/threonine-protein kinase</keyword>
<reference evidence="11 12" key="1">
    <citation type="submission" date="2024-05" db="EMBL/GenBank/DDBJ databases">
        <authorList>
            <person name="Wallberg A."/>
        </authorList>
    </citation>
    <scope>NUCLEOTIDE SEQUENCE [LARGE SCALE GENOMIC DNA]</scope>
</reference>
<evidence type="ECO:0000256" key="5">
    <source>
        <dbReference type="ARBA" id="ARBA00022741"/>
    </source>
</evidence>
<evidence type="ECO:0000256" key="9">
    <source>
        <dbReference type="ARBA" id="ARBA00048679"/>
    </source>
</evidence>
<evidence type="ECO:0000256" key="1">
    <source>
        <dbReference type="ARBA" id="ARBA00010886"/>
    </source>
</evidence>
<comment type="similarity">
    <text evidence="1">Belongs to the protein kinase superfamily. NEK Ser/Thr protein kinase family. NIMA subfamily.</text>
</comment>
<keyword evidence="6" id="KW-0418">Kinase</keyword>
<dbReference type="InterPro" id="IPR051131">
    <property type="entry name" value="NEK_Ser/Thr_kinase_NIMA"/>
</dbReference>
<feature type="domain" description="Protein kinase" evidence="10">
    <location>
        <begin position="1"/>
        <end position="297"/>
    </location>
</feature>
<dbReference type="SUPFAM" id="SSF56112">
    <property type="entry name" value="Protein kinase-like (PK-like)"/>
    <property type="match status" value="1"/>
</dbReference>
<dbReference type="Gene3D" id="1.10.510.10">
    <property type="entry name" value="Transferase(Phosphotransferase) domain 1"/>
    <property type="match status" value="1"/>
</dbReference>
<evidence type="ECO:0000259" key="10">
    <source>
        <dbReference type="PROSITE" id="PS50011"/>
    </source>
</evidence>
<dbReference type="PANTHER" id="PTHR44899:SF3">
    <property type="entry name" value="SERINE_THREONINE-PROTEIN KINASE NEK1"/>
    <property type="match status" value="1"/>
</dbReference>
<evidence type="ECO:0000313" key="12">
    <source>
        <dbReference type="Proteomes" id="UP001497623"/>
    </source>
</evidence>
<dbReference type="InterPro" id="IPR011009">
    <property type="entry name" value="Kinase-like_dom_sf"/>
</dbReference>
<dbReference type="PROSITE" id="PS50011">
    <property type="entry name" value="PROTEIN_KINASE_DOM"/>
    <property type="match status" value="1"/>
</dbReference>
<organism evidence="11 12">
    <name type="scientific">Meganyctiphanes norvegica</name>
    <name type="common">Northern krill</name>
    <name type="synonym">Thysanopoda norvegica</name>
    <dbReference type="NCBI Taxonomy" id="48144"/>
    <lineage>
        <taxon>Eukaryota</taxon>
        <taxon>Metazoa</taxon>
        <taxon>Ecdysozoa</taxon>
        <taxon>Arthropoda</taxon>
        <taxon>Crustacea</taxon>
        <taxon>Multicrustacea</taxon>
        <taxon>Malacostraca</taxon>
        <taxon>Eumalacostraca</taxon>
        <taxon>Eucarida</taxon>
        <taxon>Euphausiacea</taxon>
        <taxon>Euphausiidae</taxon>
        <taxon>Meganyctiphanes</taxon>
    </lineage>
</organism>
<keyword evidence="4" id="KW-0808">Transferase</keyword>
<sequence length="340" mass="39322">MRLLQMVFEATGPGPITDRGDIELHYICKIIRSSSLESHIFKNFTVFIEDLIEVKILKKMKHPNIIGYKNSFLTSVRQLNIVQDYCDGGDLNAYIKACVVEMPELRILKWSIQLSAGLDYIHKMNLIHRDIKPHNVFLSANKEQLRIGDFGESKILDYTGQKGSYTKGTSLYRAPELLEPIPDYDNKVDVWAAGCTIHQMATLKATFYVDKDETQKYESDSILGRGLSFLSNMLPKDTVNKKIQRGSYQDIPSQYSNELRKIISTMLQVNPESRPSMSQIRKENKDRAKKQSCKDMLDKYDYRMKLRIKTKIAAHVRHGGNVNEKNTYCRGILWGYWIWH</sequence>
<keyword evidence="12" id="KW-1185">Reference proteome</keyword>
<evidence type="ECO:0000256" key="4">
    <source>
        <dbReference type="ARBA" id="ARBA00022679"/>
    </source>
</evidence>
<keyword evidence="5" id="KW-0547">Nucleotide-binding</keyword>
<protein>
    <recommendedName>
        <fullName evidence="2">non-specific serine/threonine protein kinase</fullName>
        <ecNumber evidence="2">2.7.11.1</ecNumber>
    </recommendedName>
</protein>
<comment type="catalytic activity">
    <reaction evidence="9">
        <text>L-seryl-[protein] + ATP = O-phospho-L-seryl-[protein] + ADP + H(+)</text>
        <dbReference type="Rhea" id="RHEA:17989"/>
        <dbReference type="Rhea" id="RHEA-COMP:9863"/>
        <dbReference type="Rhea" id="RHEA-COMP:11604"/>
        <dbReference type="ChEBI" id="CHEBI:15378"/>
        <dbReference type="ChEBI" id="CHEBI:29999"/>
        <dbReference type="ChEBI" id="CHEBI:30616"/>
        <dbReference type="ChEBI" id="CHEBI:83421"/>
        <dbReference type="ChEBI" id="CHEBI:456216"/>
        <dbReference type="EC" id="2.7.11.1"/>
    </reaction>
</comment>